<dbReference type="RefSeq" id="WP_101831585.1">
    <property type="nucleotide sequence ID" value="NZ_FZMO01000113.1"/>
</dbReference>
<proteinExistence type="inferred from homology"/>
<sequence length="181" mass="19613">MALHGSFTLERTLAASPARVFAGFARAELRSRWAKLPGPTATATHELDFRVGGSESAGNTFVAGDLTQRLEYRGSFLDIVPDERVVFTYEAVVDDRPRWISLVTVELRPRTAASAESERDGPDGGGREVPTRTDLRWTEQYVFLVLTGDGADDVAHLRGGTLLRLNGLEAALGAAPRADTT</sequence>
<dbReference type="InterPro" id="IPR013538">
    <property type="entry name" value="ASHA1/2-like_C"/>
</dbReference>
<dbReference type="SUPFAM" id="SSF55961">
    <property type="entry name" value="Bet v1-like"/>
    <property type="match status" value="1"/>
</dbReference>
<name>A0A2I2KQ59_9ACTN</name>
<keyword evidence="5" id="KW-1185">Reference proteome</keyword>
<organism evidence="4 5">
    <name type="scientific">Frankia canadensis</name>
    <dbReference type="NCBI Taxonomy" id="1836972"/>
    <lineage>
        <taxon>Bacteria</taxon>
        <taxon>Bacillati</taxon>
        <taxon>Actinomycetota</taxon>
        <taxon>Actinomycetes</taxon>
        <taxon>Frankiales</taxon>
        <taxon>Frankiaceae</taxon>
        <taxon>Frankia</taxon>
    </lineage>
</organism>
<evidence type="ECO:0000313" key="5">
    <source>
        <dbReference type="Proteomes" id="UP000234331"/>
    </source>
</evidence>
<dbReference type="Pfam" id="PF08327">
    <property type="entry name" value="AHSA1"/>
    <property type="match status" value="1"/>
</dbReference>
<evidence type="ECO:0000313" key="4">
    <source>
        <dbReference type="EMBL" id="SNQ47808.1"/>
    </source>
</evidence>
<reference evidence="4 5" key="1">
    <citation type="submission" date="2017-06" db="EMBL/GenBank/DDBJ databases">
        <authorList>
            <person name="Kim H.J."/>
            <person name="Triplett B.A."/>
        </authorList>
    </citation>
    <scope>NUCLEOTIDE SEQUENCE [LARGE SCALE GENOMIC DNA]</scope>
    <source>
        <strain evidence="4">FRACA_ARgP5</strain>
    </source>
</reference>
<feature type="region of interest" description="Disordered" evidence="2">
    <location>
        <begin position="111"/>
        <end position="131"/>
    </location>
</feature>
<evidence type="ECO:0000256" key="1">
    <source>
        <dbReference type="ARBA" id="ARBA00006817"/>
    </source>
</evidence>
<comment type="similarity">
    <text evidence="1">Belongs to the AHA1 family.</text>
</comment>
<accession>A0A2I2KQ59</accession>
<dbReference type="OrthoDB" id="9803476at2"/>
<gene>
    <name evidence="4" type="ORF">FRACA_200046</name>
</gene>
<feature type="compositionally biased region" description="Basic and acidic residues" evidence="2">
    <location>
        <begin position="116"/>
        <end position="131"/>
    </location>
</feature>
<dbReference type="EMBL" id="FZMO01000113">
    <property type="protein sequence ID" value="SNQ47808.1"/>
    <property type="molecule type" value="Genomic_DNA"/>
</dbReference>
<feature type="domain" description="Activator of Hsp90 ATPase homologue 1/2-like C-terminal" evidence="3">
    <location>
        <begin position="15"/>
        <end position="110"/>
    </location>
</feature>
<evidence type="ECO:0000256" key="2">
    <source>
        <dbReference type="SAM" id="MobiDB-lite"/>
    </source>
</evidence>
<protein>
    <recommendedName>
        <fullName evidence="3">Activator of Hsp90 ATPase homologue 1/2-like C-terminal domain-containing protein</fullName>
    </recommendedName>
</protein>
<dbReference type="AlphaFoldDB" id="A0A2I2KQ59"/>
<dbReference type="Proteomes" id="UP000234331">
    <property type="component" value="Unassembled WGS sequence"/>
</dbReference>
<evidence type="ECO:0000259" key="3">
    <source>
        <dbReference type="Pfam" id="PF08327"/>
    </source>
</evidence>
<dbReference type="Gene3D" id="3.30.530.20">
    <property type="match status" value="1"/>
</dbReference>
<dbReference type="InterPro" id="IPR023393">
    <property type="entry name" value="START-like_dom_sf"/>
</dbReference>